<dbReference type="RefSeq" id="WP_212678142.1">
    <property type="nucleotide sequence ID" value="NZ_JAGSPK010000002.1"/>
</dbReference>
<keyword evidence="3" id="KW-1185">Reference proteome</keyword>
<gene>
    <name evidence="2" type="ORF">KDM87_05465</name>
</gene>
<evidence type="ECO:0000256" key="1">
    <source>
        <dbReference type="SAM" id="MobiDB-lite"/>
    </source>
</evidence>
<name>A0ABS5H249_9BURK</name>
<accession>A0ABS5H249</accession>
<evidence type="ECO:0000313" key="3">
    <source>
        <dbReference type="Proteomes" id="UP000682982"/>
    </source>
</evidence>
<proteinExistence type="predicted"/>
<feature type="compositionally biased region" description="Basic and acidic residues" evidence="1">
    <location>
        <begin position="1"/>
        <end position="10"/>
    </location>
</feature>
<protein>
    <submittedName>
        <fullName evidence="2">Uncharacterized protein</fullName>
    </submittedName>
</protein>
<reference evidence="2 3" key="1">
    <citation type="submission" date="2021-04" db="EMBL/GenBank/DDBJ databases">
        <title>novel species isolated from subtropical streams in China.</title>
        <authorList>
            <person name="Lu H."/>
        </authorList>
    </citation>
    <scope>NUCLEOTIDE SEQUENCE [LARGE SCALE GENOMIC DNA]</scope>
    <source>
        <strain evidence="2 3">FT147W</strain>
    </source>
</reference>
<feature type="region of interest" description="Disordered" evidence="1">
    <location>
        <begin position="1"/>
        <end position="20"/>
    </location>
</feature>
<dbReference type="Proteomes" id="UP000682982">
    <property type="component" value="Unassembled WGS sequence"/>
</dbReference>
<comment type="caution">
    <text evidence="2">The sequence shown here is derived from an EMBL/GenBank/DDBJ whole genome shotgun (WGS) entry which is preliminary data.</text>
</comment>
<organism evidence="2 3">
    <name type="scientific">Undibacterium rivi</name>
    <dbReference type="NCBI Taxonomy" id="2828729"/>
    <lineage>
        <taxon>Bacteria</taxon>
        <taxon>Pseudomonadati</taxon>
        <taxon>Pseudomonadota</taxon>
        <taxon>Betaproteobacteria</taxon>
        <taxon>Burkholderiales</taxon>
        <taxon>Oxalobacteraceae</taxon>
        <taxon>Undibacterium</taxon>
    </lineage>
</organism>
<evidence type="ECO:0000313" key="2">
    <source>
        <dbReference type="EMBL" id="MBR7792039.1"/>
    </source>
</evidence>
<dbReference type="EMBL" id="JAGSPK010000002">
    <property type="protein sequence ID" value="MBR7792039.1"/>
    <property type="molecule type" value="Genomic_DNA"/>
</dbReference>
<sequence length="79" mass="8901">MSAVRTHMEHGQSGNSKTLINDYDIQRPRAMAKHGFTVVDVRRTGEVVLKHKMMSLGQHAEIHRPEVLLTPPMIPNMTA</sequence>